<keyword evidence="3 6" id="KW-0808">Transferase</keyword>
<accession>A0A0M0J9M5</accession>
<dbReference type="SUPFAM" id="SSF56399">
    <property type="entry name" value="ADP-ribosylation"/>
    <property type="match status" value="1"/>
</dbReference>
<feature type="non-terminal residue" evidence="8">
    <location>
        <position position="1"/>
    </location>
</feature>
<dbReference type="PROSITE" id="PS51996">
    <property type="entry name" value="TR_MART"/>
    <property type="match status" value="1"/>
</dbReference>
<evidence type="ECO:0000256" key="7">
    <source>
        <dbReference type="SAM" id="MobiDB-lite"/>
    </source>
</evidence>
<keyword evidence="9" id="KW-1185">Reference proteome</keyword>
<dbReference type="GO" id="GO:0106274">
    <property type="term" value="F:NAD+-protein-arginine ADP-ribosyltransferase activity"/>
    <property type="evidence" value="ECO:0007669"/>
    <property type="project" value="UniProtKB-EC"/>
</dbReference>
<dbReference type="EC" id="2.4.2.31" evidence="6"/>
<sequence>RRKAEEEERERRKQVQKARSLSFERKRRKKQEEEERKVRDEVAAREGLAQPGASQLKSPELKSPELKSLERKSPELIQQHSREMVVDWPAARGDTEHQISPGWDWGFLNDKYDFVIDVSTGQKILVDKTTPKYKLDASGNIFKGPPITDTQTKEWTTAGWVGSLDFASLVVAALEPAVPAGCKALEYFRETASRDELDSRLRAAQLAGFSDLVWAAVERLRTERTAAEVQEKFLTDGMGLLEYSDLSTFFGGLEAKVGAPNPKIVDAMAAEHTERDDSNVELVSSNHHIKTTSAIEWRFVVEPDRPPPEGWPAEAKLLAAKFRAPMPIADMELRLTERNARLRKIKEPSLILAEGFGARLYTGPLFTKYNGVLRGIDSSVPFLRAQFEILCLGNKYTTTLHAINSAIVKLSKLTAATKVYRGLSGMGLPDAFWRANEFGVRGGIEAAFMSTTTDRKVAMDYASSSGAAGSGIVFEVLQGMINRGADITFLSMYPHEQEVLFAPLTGLEVHSMRVEDAVLVVSVGLSINLTALTIEQVIGKRRKLLGDMAAGVCLEVRGKLGSAIGPLSATLLDRELQAVALKESPDYYNEDTNFKKAVDGVLAAKQVALSGGGERLAL</sequence>
<evidence type="ECO:0000256" key="5">
    <source>
        <dbReference type="ARBA" id="ARBA00047597"/>
    </source>
</evidence>
<dbReference type="InterPro" id="IPR000768">
    <property type="entry name" value="ART"/>
</dbReference>
<comment type="catalytic activity">
    <reaction evidence="5 6">
        <text>L-arginyl-[protein] + NAD(+) = N(omega)-(ADP-D-ribosyl)-L-arginyl-[protein] + nicotinamide + H(+)</text>
        <dbReference type="Rhea" id="RHEA:19149"/>
        <dbReference type="Rhea" id="RHEA-COMP:10532"/>
        <dbReference type="Rhea" id="RHEA-COMP:15087"/>
        <dbReference type="ChEBI" id="CHEBI:15378"/>
        <dbReference type="ChEBI" id="CHEBI:17154"/>
        <dbReference type="ChEBI" id="CHEBI:29965"/>
        <dbReference type="ChEBI" id="CHEBI:57540"/>
        <dbReference type="ChEBI" id="CHEBI:142554"/>
        <dbReference type="EC" id="2.4.2.31"/>
    </reaction>
</comment>
<comment type="similarity">
    <text evidence="1 6">Belongs to the Arg-specific ADP-ribosyltransferase family.</text>
</comment>
<gene>
    <name evidence="8" type="ORF">Ctob_000839</name>
</gene>
<keyword evidence="6" id="KW-0520">NAD</keyword>
<feature type="compositionally biased region" description="Basic and acidic residues" evidence="7">
    <location>
        <begin position="1"/>
        <end position="13"/>
    </location>
</feature>
<comment type="caution">
    <text evidence="8">The sequence shown here is derived from an EMBL/GenBank/DDBJ whole genome shotgun (WGS) entry which is preliminary data.</text>
</comment>
<keyword evidence="6" id="KW-0521">NADP</keyword>
<organism evidence="8 9">
    <name type="scientific">Chrysochromulina tobinii</name>
    <dbReference type="NCBI Taxonomy" id="1460289"/>
    <lineage>
        <taxon>Eukaryota</taxon>
        <taxon>Haptista</taxon>
        <taxon>Haptophyta</taxon>
        <taxon>Prymnesiophyceae</taxon>
        <taxon>Prymnesiales</taxon>
        <taxon>Chrysochromulinaceae</taxon>
        <taxon>Chrysochromulina</taxon>
    </lineage>
</organism>
<evidence type="ECO:0000256" key="6">
    <source>
        <dbReference type="RuleBase" id="RU361228"/>
    </source>
</evidence>
<dbReference type="GO" id="GO:0016779">
    <property type="term" value="F:nucleotidyltransferase activity"/>
    <property type="evidence" value="ECO:0007669"/>
    <property type="project" value="UniProtKB-KW"/>
</dbReference>
<dbReference type="Gene3D" id="3.90.176.10">
    <property type="entry name" value="Toxin ADP-ribosyltransferase, Chain A, domain 1"/>
    <property type="match status" value="1"/>
</dbReference>
<protein>
    <recommendedName>
        <fullName evidence="6">NAD(P)(+)--arginine ADP-ribosyltransferase</fullName>
        <ecNumber evidence="6">2.4.2.31</ecNumber>
    </recommendedName>
    <alternativeName>
        <fullName evidence="6">Mono(ADP-ribosyl)transferase</fullName>
    </alternativeName>
</protein>
<name>A0A0M0J9M5_9EUKA</name>
<proteinExistence type="inferred from homology"/>
<reference evidence="9" key="1">
    <citation type="journal article" date="2015" name="PLoS Genet.">
        <title>Genome Sequence and Transcriptome Analyses of Chrysochromulina tobin: Metabolic Tools for Enhanced Algal Fitness in the Prominent Order Prymnesiales (Haptophyceae).</title>
        <authorList>
            <person name="Hovde B.T."/>
            <person name="Deodato C.R."/>
            <person name="Hunsperger H.M."/>
            <person name="Ryken S.A."/>
            <person name="Yost W."/>
            <person name="Jha R.K."/>
            <person name="Patterson J."/>
            <person name="Monnat R.J. Jr."/>
            <person name="Barlow S.B."/>
            <person name="Starkenburg S.R."/>
            <person name="Cattolico R.A."/>
        </authorList>
    </citation>
    <scope>NUCLEOTIDE SEQUENCE</scope>
    <source>
        <strain evidence="9">CCMP291</strain>
    </source>
</reference>
<dbReference type="Pfam" id="PF01129">
    <property type="entry name" value="ART"/>
    <property type="match status" value="1"/>
</dbReference>
<evidence type="ECO:0000256" key="2">
    <source>
        <dbReference type="ARBA" id="ARBA00022676"/>
    </source>
</evidence>
<dbReference type="EMBL" id="JWZX01003208">
    <property type="protein sequence ID" value="KOO23271.1"/>
    <property type="molecule type" value="Genomic_DNA"/>
</dbReference>
<dbReference type="OrthoDB" id="423533at2759"/>
<evidence type="ECO:0000313" key="8">
    <source>
        <dbReference type="EMBL" id="KOO23271.1"/>
    </source>
</evidence>
<dbReference type="Proteomes" id="UP000037460">
    <property type="component" value="Unassembled WGS sequence"/>
</dbReference>
<feature type="compositionally biased region" description="Basic and acidic residues" evidence="7">
    <location>
        <begin position="59"/>
        <end position="74"/>
    </location>
</feature>
<evidence type="ECO:0000256" key="4">
    <source>
        <dbReference type="ARBA" id="ARBA00022695"/>
    </source>
</evidence>
<evidence type="ECO:0000313" key="9">
    <source>
        <dbReference type="Proteomes" id="UP000037460"/>
    </source>
</evidence>
<keyword evidence="4" id="KW-0548">Nucleotidyltransferase</keyword>
<evidence type="ECO:0000256" key="3">
    <source>
        <dbReference type="ARBA" id="ARBA00022679"/>
    </source>
</evidence>
<evidence type="ECO:0000256" key="1">
    <source>
        <dbReference type="ARBA" id="ARBA00009558"/>
    </source>
</evidence>
<keyword evidence="2 6" id="KW-0328">Glycosyltransferase</keyword>
<feature type="region of interest" description="Disordered" evidence="7">
    <location>
        <begin position="1"/>
        <end position="74"/>
    </location>
</feature>
<dbReference type="AlphaFoldDB" id="A0A0M0J9M5"/>
<feature type="compositionally biased region" description="Basic and acidic residues" evidence="7">
    <location>
        <begin position="30"/>
        <end position="44"/>
    </location>
</feature>